<sequence length="464" mass="52807">MESVKQKIKNDIKKDIAESKEFSITMDEWTSIGNRRFLNISLHNACQKSIDLGLVRIFGSCNAKKKKKKRELVEEHLESFGLSFKHDIVSNTGDGASVMIKFGKESPAFYQTCLAHALHLAVTKTVYKEKSETEESIDKSSGETDDFDDVDNAHYKSFDNVSMSTSNARKPEKTMKLDLELNQASNHRALTSPSHGSRIRYRIPQGSERHNKLCRTIFLDMVPKVVEEVNIPDIDLQHLKQDERAKLEELASESEEVASPGAVLTPLQLPPPAKKQTTKETTSFRNSRKIPEKRLPQYLEDPTKKKFKGERNVPARNKHRRGMTRSRSRQPQDTLRRWRTERLLQRKPSVDKMKKRPAKVEGKEQRSKRPRVYRQASSNTDVQRTSLPESTPPEGRRRVLCEIWLGSVPRKSRPRGYKFMNLAVPDGPWGKSILALHGPGSVSPLHQGIGDDFSSAVDIVFSKS</sequence>
<evidence type="ECO:0000313" key="2">
    <source>
        <dbReference type="EMBL" id="KFM62351.1"/>
    </source>
</evidence>
<proteinExistence type="predicted"/>
<feature type="compositionally biased region" description="Basic and acidic residues" evidence="1">
    <location>
        <begin position="289"/>
        <end position="313"/>
    </location>
</feature>
<dbReference type="OrthoDB" id="6437568at2759"/>
<feature type="compositionally biased region" description="Basic residues" evidence="1">
    <location>
        <begin position="316"/>
        <end position="328"/>
    </location>
</feature>
<gene>
    <name evidence="2" type="ORF">X975_12308</name>
</gene>
<evidence type="ECO:0000313" key="3">
    <source>
        <dbReference type="Proteomes" id="UP000054359"/>
    </source>
</evidence>
<dbReference type="InterPro" id="IPR012337">
    <property type="entry name" value="RNaseH-like_sf"/>
</dbReference>
<evidence type="ECO:0000256" key="1">
    <source>
        <dbReference type="SAM" id="MobiDB-lite"/>
    </source>
</evidence>
<dbReference type="STRING" id="407821.A0A087TB62"/>
<feature type="region of interest" description="Disordered" evidence="1">
    <location>
        <begin position="250"/>
        <end position="394"/>
    </location>
</feature>
<feature type="non-terminal residue" evidence="2">
    <location>
        <position position="464"/>
    </location>
</feature>
<keyword evidence="3" id="KW-1185">Reference proteome</keyword>
<accession>A0A087TB62</accession>
<dbReference type="Proteomes" id="UP000054359">
    <property type="component" value="Unassembled WGS sequence"/>
</dbReference>
<protein>
    <submittedName>
        <fullName evidence="2">Uncharacterized protein</fullName>
    </submittedName>
</protein>
<feature type="compositionally biased region" description="Polar residues" evidence="1">
    <location>
        <begin position="375"/>
        <end position="389"/>
    </location>
</feature>
<dbReference type="EMBL" id="KK114398">
    <property type="protein sequence ID" value="KFM62351.1"/>
    <property type="molecule type" value="Genomic_DNA"/>
</dbReference>
<name>A0A087TB62_STEMI</name>
<dbReference type="AlphaFoldDB" id="A0A087TB62"/>
<reference evidence="2 3" key="1">
    <citation type="submission" date="2013-11" db="EMBL/GenBank/DDBJ databases">
        <title>Genome sequencing of Stegodyphus mimosarum.</title>
        <authorList>
            <person name="Bechsgaard J."/>
        </authorList>
    </citation>
    <scope>NUCLEOTIDE SEQUENCE [LARGE SCALE GENOMIC DNA]</scope>
</reference>
<feature type="compositionally biased region" description="Basic and acidic residues" evidence="1">
    <location>
        <begin position="334"/>
        <end position="367"/>
    </location>
</feature>
<organism evidence="2 3">
    <name type="scientific">Stegodyphus mimosarum</name>
    <name type="common">African social velvet spider</name>
    <dbReference type="NCBI Taxonomy" id="407821"/>
    <lineage>
        <taxon>Eukaryota</taxon>
        <taxon>Metazoa</taxon>
        <taxon>Ecdysozoa</taxon>
        <taxon>Arthropoda</taxon>
        <taxon>Chelicerata</taxon>
        <taxon>Arachnida</taxon>
        <taxon>Araneae</taxon>
        <taxon>Araneomorphae</taxon>
        <taxon>Entelegynae</taxon>
        <taxon>Eresoidea</taxon>
        <taxon>Eresidae</taxon>
        <taxon>Stegodyphus</taxon>
    </lineage>
</organism>
<dbReference type="SUPFAM" id="SSF53098">
    <property type="entry name" value="Ribonuclease H-like"/>
    <property type="match status" value="1"/>
</dbReference>